<feature type="compositionally biased region" description="Polar residues" evidence="1">
    <location>
        <begin position="231"/>
        <end position="245"/>
    </location>
</feature>
<evidence type="ECO:0000313" key="4">
    <source>
        <dbReference type="Proteomes" id="UP000265631"/>
    </source>
</evidence>
<gene>
    <name evidence="3" type="ORF">FIE12Z_12138</name>
</gene>
<keyword evidence="2" id="KW-0472">Membrane</keyword>
<protein>
    <submittedName>
        <fullName evidence="3">Cg16707-like protein</fullName>
    </submittedName>
</protein>
<keyword evidence="2" id="KW-0812">Transmembrane</keyword>
<dbReference type="STRING" id="2594813.A0A395M986"/>
<feature type="region of interest" description="Disordered" evidence="1">
    <location>
        <begin position="306"/>
        <end position="330"/>
    </location>
</feature>
<sequence length="330" mass="35922">MTTATGPAHDGTAPAGALTTVFTPPAGCIKDRDLYYKTRTCMPLPERWSLYWDAASYYSPGICPSGMVSVATPPPFFGPTMEPGETAIICCPSNYTLSSSSDEHGCRGSITISTFDEVDVFSTISTDVSTSVKTRVTRSYYNTTTGDSVYPIQVRWHESDLAALETHPFSPGVTPTSIEEKGSENNKVRGGLSGGIIAGIVIGIMAFVTILCLSVFLLHRRRKNRGLLQRPSVTEARSPTMTPKPTSRRGSPRMSASDNLPGSSGDAPSENENVGIELRRIATRRARLQELERLDEEEAQLRRQMYPNLPSELSSGQVITRPIEAGLREE</sequence>
<keyword evidence="2" id="KW-1133">Transmembrane helix</keyword>
<feature type="compositionally biased region" description="Polar residues" evidence="1">
    <location>
        <begin position="252"/>
        <end position="262"/>
    </location>
</feature>
<accession>A0A395M986</accession>
<organism evidence="3 4">
    <name type="scientific">Fusarium flagelliforme</name>
    <dbReference type="NCBI Taxonomy" id="2675880"/>
    <lineage>
        <taxon>Eukaryota</taxon>
        <taxon>Fungi</taxon>
        <taxon>Dikarya</taxon>
        <taxon>Ascomycota</taxon>
        <taxon>Pezizomycotina</taxon>
        <taxon>Sordariomycetes</taxon>
        <taxon>Hypocreomycetidae</taxon>
        <taxon>Hypocreales</taxon>
        <taxon>Nectriaceae</taxon>
        <taxon>Fusarium</taxon>
        <taxon>Fusarium incarnatum-equiseti species complex</taxon>
    </lineage>
</organism>
<proteinExistence type="predicted"/>
<name>A0A395M986_9HYPO</name>
<feature type="region of interest" description="Disordered" evidence="1">
    <location>
        <begin position="229"/>
        <end position="275"/>
    </location>
</feature>
<dbReference type="Proteomes" id="UP000265631">
    <property type="component" value="Unassembled WGS sequence"/>
</dbReference>
<dbReference type="PANTHER" id="PTHR16861:SF4">
    <property type="entry name" value="SH3 DOMAIN PROTEIN (AFU_ORTHOLOGUE AFUA_1G13610)"/>
    <property type="match status" value="1"/>
</dbReference>
<feature type="compositionally biased region" description="Basic and acidic residues" evidence="1">
    <location>
        <begin position="178"/>
        <end position="187"/>
    </location>
</feature>
<evidence type="ECO:0000313" key="3">
    <source>
        <dbReference type="EMBL" id="RFN43619.1"/>
    </source>
</evidence>
<reference evidence="3 4" key="1">
    <citation type="journal article" date="2018" name="PLoS Pathog.">
        <title>Evolution of structural diversity of trichothecenes, a family of toxins produced by plant pathogenic and entomopathogenic fungi.</title>
        <authorList>
            <person name="Proctor R.H."/>
            <person name="McCormick S.P."/>
            <person name="Kim H.S."/>
            <person name="Cardoza R.E."/>
            <person name="Stanley A.M."/>
            <person name="Lindo L."/>
            <person name="Kelly A."/>
            <person name="Brown D.W."/>
            <person name="Lee T."/>
            <person name="Vaughan M.M."/>
            <person name="Alexander N.J."/>
            <person name="Busman M."/>
            <person name="Gutierrez S."/>
        </authorList>
    </citation>
    <scope>NUCLEOTIDE SEQUENCE [LARGE SCALE GENOMIC DNA]</scope>
    <source>
        <strain evidence="3 4">NRRL 13405</strain>
    </source>
</reference>
<dbReference type="OrthoDB" id="4770059at2759"/>
<keyword evidence="4" id="KW-1185">Reference proteome</keyword>
<comment type="caution">
    <text evidence="3">The sequence shown here is derived from an EMBL/GenBank/DDBJ whole genome shotgun (WGS) entry which is preliminary data.</text>
</comment>
<dbReference type="AlphaFoldDB" id="A0A395M986"/>
<feature type="region of interest" description="Disordered" evidence="1">
    <location>
        <begin position="167"/>
        <end position="189"/>
    </location>
</feature>
<dbReference type="EMBL" id="PXXK01000526">
    <property type="protein sequence ID" value="RFN43619.1"/>
    <property type="molecule type" value="Genomic_DNA"/>
</dbReference>
<evidence type="ECO:0000256" key="2">
    <source>
        <dbReference type="SAM" id="Phobius"/>
    </source>
</evidence>
<feature type="transmembrane region" description="Helical" evidence="2">
    <location>
        <begin position="196"/>
        <end position="218"/>
    </location>
</feature>
<dbReference type="PANTHER" id="PTHR16861">
    <property type="entry name" value="GLYCOPROTEIN 38"/>
    <property type="match status" value="1"/>
</dbReference>
<evidence type="ECO:0000256" key="1">
    <source>
        <dbReference type="SAM" id="MobiDB-lite"/>
    </source>
</evidence>